<feature type="region of interest" description="Disordered" evidence="1">
    <location>
        <begin position="58"/>
        <end position="649"/>
    </location>
</feature>
<feature type="compositionally biased region" description="Polar residues" evidence="1">
    <location>
        <begin position="188"/>
        <end position="202"/>
    </location>
</feature>
<comment type="caution">
    <text evidence="2">The sequence shown here is derived from an EMBL/GenBank/DDBJ whole genome shotgun (WGS) entry which is preliminary data.</text>
</comment>
<feature type="compositionally biased region" description="Basic and acidic residues" evidence="1">
    <location>
        <begin position="719"/>
        <end position="738"/>
    </location>
</feature>
<gene>
    <name evidence="2" type="ORF">V1264_021947</name>
</gene>
<feature type="compositionally biased region" description="Basic and acidic residues" evidence="1">
    <location>
        <begin position="353"/>
        <end position="362"/>
    </location>
</feature>
<feature type="compositionally biased region" description="Basic and acidic residues" evidence="1">
    <location>
        <begin position="420"/>
        <end position="436"/>
    </location>
</feature>
<feature type="compositionally biased region" description="Basic and acidic residues" evidence="1">
    <location>
        <begin position="460"/>
        <end position="470"/>
    </location>
</feature>
<keyword evidence="3" id="KW-1185">Reference proteome</keyword>
<dbReference type="AlphaFoldDB" id="A0AAN9FWP5"/>
<feature type="compositionally biased region" description="Low complexity" evidence="1">
    <location>
        <begin position="130"/>
        <end position="150"/>
    </location>
</feature>
<dbReference type="EMBL" id="JBAMIC010004070">
    <property type="protein sequence ID" value="KAK7087961.1"/>
    <property type="molecule type" value="Genomic_DNA"/>
</dbReference>
<organism evidence="2 3">
    <name type="scientific">Littorina saxatilis</name>
    <dbReference type="NCBI Taxonomy" id="31220"/>
    <lineage>
        <taxon>Eukaryota</taxon>
        <taxon>Metazoa</taxon>
        <taxon>Spiralia</taxon>
        <taxon>Lophotrochozoa</taxon>
        <taxon>Mollusca</taxon>
        <taxon>Gastropoda</taxon>
        <taxon>Caenogastropoda</taxon>
        <taxon>Littorinimorpha</taxon>
        <taxon>Littorinoidea</taxon>
        <taxon>Littorinidae</taxon>
        <taxon>Littorina</taxon>
    </lineage>
</organism>
<feature type="compositionally biased region" description="Basic and acidic residues" evidence="1">
    <location>
        <begin position="504"/>
        <end position="524"/>
    </location>
</feature>
<evidence type="ECO:0000256" key="1">
    <source>
        <dbReference type="SAM" id="MobiDB-lite"/>
    </source>
</evidence>
<evidence type="ECO:0000313" key="3">
    <source>
        <dbReference type="Proteomes" id="UP001374579"/>
    </source>
</evidence>
<feature type="compositionally biased region" description="Acidic residues" evidence="1">
    <location>
        <begin position="626"/>
        <end position="649"/>
    </location>
</feature>
<feature type="compositionally biased region" description="Polar residues" evidence="1">
    <location>
        <begin position="744"/>
        <end position="755"/>
    </location>
</feature>
<name>A0AAN9FWP5_9CAEN</name>
<reference evidence="2 3" key="1">
    <citation type="submission" date="2024-02" db="EMBL/GenBank/DDBJ databases">
        <title>Chromosome-scale genome assembly of the rough periwinkle Littorina saxatilis.</title>
        <authorList>
            <person name="De Jode A."/>
            <person name="Faria R."/>
            <person name="Formenti G."/>
            <person name="Sims Y."/>
            <person name="Smith T.P."/>
            <person name="Tracey A."/>
            <person name="Wood J.M.D."/>
            <person name="Zagrodzka Z.B."/>
            <person name="Johannesson K."/>
            <person name="Butlin R.K."/>
            <person name="Leder E.H."/>
        </authorList>
    </citation>
    <scope>NUCLEOTIDE SEQUENCE [LARGE SCALE GENOMIC DNA]</scope>
    <source>
        <strain evidence="2">Snail1</strain>
        <tissue evidence="2">Muscle</tissue>
    </source>
</reference>
<feature type="compositionally biased region" description="Acidic residues" evidence="1">
    <location>
        <begin position="363"/>
        <end position="410"/>
    </location>
</feature>
<feature type="compositionally biased region" description="Basic and acidic residues" evidence="1">
    <location>
        <begin position="295"/>
        <end position="304"/>
    </location>
</feature>
<feature type="region of interest" description="Disordered" evidence="1">
    <location>
        <begin position="663"/>
        <end position="775"/>
    </location>
</feature>
<feature type="compositionally biased region" description="Polar residues" evidence="1">
    <location>
        <begin position="685"/>
        <end position="716"/>
    </location>
</feature>
<dbReference type="Proteomes" id="UP001374579">
    <property type="component" value="Unassembled WGS sequence"/>
</dbReference>
<feature type="region of interest" description="Disordered" evidence="1">
    <location>
        <begin position="807"/>
        <end position="837"/>
    </location>
</feature>
<protein>
    <submittedName>
        <fullName evidence="2">Uncharacterized protein</fullName>
    </submittedName>
</protein>
<feature type="compositionally biased region" description="Polar residues" evidence="1">
    <location>
        <begin position="90"/>
        <end position="106"/>
    </location>
</feature>
<proteinExistence type="predicted"/>
<sequence length="837" mass="89136">MKVTGKAGGGRCTSLDVPLATLTILLSISIAGNKAAHVIESELALVSENQNALGVTGVSGLKKDVDNPQGKIAADRKSRSLALQGDEESFGQTVDNTAGVSPSRAQRSAAGKLQHRDSPRIARRRRLISKRSSVSGDVSPVPAASLSSSPDQRRAKRDSAVVSMLPASHRSVAAQRGAFRETGKAGRQQPSLQRETGPQTASLRLARASPAVRRATQDHRQRRDADLGNHQSPPDPLPYRRRRQADDNDDDATGGGSADHGNGEAEAGDGDSYPQSGGDLTDADLSNQHSPPDPLPDRGRRQADDNDDDATGGGSADRGNGEAEAGDGDSYPQSGGDLTDADLSNQHSPPDPLPDRGRRQADDNDDDGDSSGDVDDAEEGDADDSGGDADDTDDDDPADDGGIDDFDDSTDFAMLRKKRGTDVSEDTVKAGAKLDDSLDSDDPLTHTSLSDAQQGSLADHNADGGAKDAGSDSGVNDTDDNNNNRNDNDAVDSSNGRDNGSDPLKLKEKRASGSSQTEEHRAKDSTAVVGARQHTSAFSHRRYPRQSDDQNGDVDGGDGGADNRDADGNGNDPIESNDGGGDGDEFADQGGLRKKRKGDLGQNLTDPRFDNARRRRQADVVQDIISADDELDDADDSDDIDDNADDDDEDVIDLAMFRKKREIEGGHKTQISVQHRTAHSDATKFVSSSKPGSRQNTPVDSDNTRISSASTSNKAVSDTVHKDGTDTTKRAPGDKQLDSLEQLLWSNPQRFSNGQHDARQAATHPASTEVEGREEEVIVSDMDVLLNDLIDTDELDTVVDESITFKRKRSVAGRDKQRPPHGRLALAPPMEKEGHRR</sequence>
<feature type="compositionally biased region" description="Low complexity" evidence="1">
    <location>
        <begin position="471"/>
        <end position="485"/>
    </location>
</feature>
<feature type="compositionally biased region" description="Basic and acidic residues" evidence="1">
    <location>
        <begin position="215"/>
        <end position="227"/>
    </location>
</feature>
<accession>A0AAN9FWP5</accession>
<evidence type="ECO:0000313" key="2">
    <source>
        <dbReference type="EMBL" id="KAK7087961.1"/>
    </source>
</evidence>